<dbReference type="EMBL" id="JADPUN010000060">
    <property type="protein sequence ID" value="MBF9128186.1"/>
    <property type="molecule type" value="Genomic_DNA"/>
</dbReference>
<evidence type="ECO:0000313" key="2">
    <source>
        <dbReference type="Proteomes" id="UP000638560"/>
    </source>
</evidence>
<accession>A0ABS0GPR6</accession>
<dbReference type="RefSeq" id="WP_196199845.1">
    <property type="nucleotide sequence ID" value="NZ_JADPUN010000060.1"/>
</dbReference>
<gene>
    <name evidence="1" type="ORF">I0C86_04140</name>
</gene>
<name>A0ABS0GPR6_9ACTN</name>
<organism evidence="1 2">
    <name type="scientific">Plantactinospora alkalitolerans</name>
    <dbReference type="NCBI Taxonomy" id="2789879"/>
    <lineage>
        <taxon>Bacteria</taxon>
        <taxon>Bacillati</taxon>
        <taxon>Actinomycetota</taxon>
        <taxon>Actinomycetes</taxon>
        <taxon>Micromonosporales</taxon>
        <taxon>Micromonosporaceae</taxon>
        <taxon>Plantactinospora</taxon>
    </lineage>
</organism>
<sequence length="111" mass="12309">MPPEPSESQIRMAREALELDIKKWCESADVMAAAKQQAASLGLTGFHFGHLPTQAGIEGRYDELQNFVTRILTEGASEMERMGWVLQTVLDNYGRADQGAAGRVERTRGTR</sequence>
<dbReference type="Proteomes" id="UP000638560">
    <property type="component" value="Unassembled WGS sequence"/>
</dbReference>
<reference evidence="1 2" key="1">
    <citation type="submission" date="2020-11" db="EMBL/GenBank/DDBJ databases">
        <title>A novel isolate from a Black sea contaminated sediment with potential to produce alkanes: Plantactinospora alkalitolerans sp. nov.</title>
        <authorList>
            <person name="Carro L."/>
            <person name="Veyisoglu A."/>
            <person name="Guven K."/>
            <person name="Schumann P."/>
            <person name="Klenk H.-P."/>
            <person name="Sahin N."/>
        </authorList>
    </citation>
    <scope>NUCLEOTIDE SEQUENCE [LARGE SCALE GENOMIC DNA]</scope>
    <source>
        <strain evidence="1 2">S1510</strain>
    </source>
</reference>
<proteinExistence type="predicted"/>
<protein>
    <submittedName>
        <fullName evidence="1">Uncharacterized protein</fullName>
    </submittedName>
</protein>
<comment type="caution">
    <text evidence="1">The sequence shown here is derived from an EMBL/GenBank/DDBJ whole genome shotgun (WGS) entry which is preliminary data.</text>
</comment>
<keyword evidence="2" id="KW-1185">Reference proteome</keyword>
<evidence type="ECO:0000313" key="1">
    <source>
        <dbReference type="EMBL" id="MBF9128186.1"/>
    </source>
</evidence>